<feature type="transmembrane region" description="Helical" evidence="2">
    <location>
        <begin position="364"/>
        <end position="386"/>
    </location>
</feature>
<sequence length="479" mass="53222">MSSPNTTSPSMKNVLSSKETPDGKHRIGFFSADMFQAKRTWAKLTFLTFGLITVFMFLFLSIYFGSYYKQIPRADHFSIELLLLDTLASPAGSPHPAILGPALRQAVSQALTTQPHLGWWEADAATLQTLRIAPGGQGLDPYEYAMARVLNQDVWGVIIVNANATSGVWAGLTEGTMWEPTGAMTFLYEEARNFYAAGQYVSRLSTELMTSAGSAAATTLASQILALGNASAVLTTGAQAGAVIAPFSYNLHNLRPFDQLAGIAGTTVGTIYLIIFTFLISVTWNTKGLPLIQEQLTMSSEVLVKVLVPFIAYFWLSLHYSLVSLAFLVNFTRQFGKGGFVVYWMLNWITMSALGFVMETAFLWLGPFFPFFLVFWVILNVSVAFLDIADTASFYRYGYFLPIWNSVDGAKCIIFATKNHLVQNFTVNLGWMAAFMLFLGLTVLRQRRQKTTGMMKEKWEEMKKQDEKEGRGGVRSAER</sequence>
<accession>A0AAW0YVG3</accession>
<feature type="compositionally biased region" description="Polar residues" evidence="1">
    <location>
        <begin position="1"/>
        <end position="18"/>
    </location>
</feature>
<dbReference type="PANTHER" id="PTHR34814">
    <property type="entry name" value="NITROSOGUANIDINE RESISTANCE PROTEIN SNG1"/>
    <property type="match status" value="1"/>
</dbReference>
<dbReference type="AlphaFoldDB" id="A0AAW0YVG3"/>
<keyword evidence="2" id="KW-0812">Transmembrane</keyword>
<protein>
    <recommendedName>
        <fullName evidence="3">DUF3533 domain-containing protein</fullName>
    </recommendedName>
</protein>
<feature type="transmembrane region" description="Helical" evidence="2">
    <location>
        <begin position="260"/>
        <end position="282"/>
    </location>
</feature>
<keyword evidence="2" id="KW-0472">Membrane</keyword>
<dbReference type="KEGG" id="kne:92181767"/>
<reference evidence="4 5" key="1">
    <citation type="journal article" date="2024" name="bioRxiv">
        <title>Comparative genomics of Cryptococcus and Kwoniella reveals pathogenesis evolution and contrasting karyotype dynamics via intercentromeric recombination or chromosome fusion.</title>
        <authorList>
            <person name="Coelho M.A."/>
            <person name="David-Palma M."/>
            <person name="Shea T."/>
            <person name="Bowers K."/>
            <person name="McGinley-Smith S."/>
            <person name="Mohammad A.W."/>
            <person name="Gnirke A."/>
            <person name="Yurkov A.M."/>
            <person name="Nowrousian M."/>
            <person name="Sun S."/>
            <person name="Cuomo C.A."/>
            <person name="Heitman J."/>
        </authorList>
    </citation>
    <scope>NUCLEOTIDE SEQUENCE [LARGE SCALE GENOMIC DNA]</scope>
    <source>
        <strain evidence="4 5">CBS 13917</strain>
    </source>
</reference>
<dbReference type="Pfam" id="PF12051">
    <property type="entry name" value="DUF3533"/>
    <property type="match status" value="1"/>
</dbReference>
<gene>
    <name evidence="4" type="ORF">IAR55_004509</name>
</gene>
<dbReference type="RefSeq" id="XP_066802021.1">
    <property type="nucleotide sequence ID" value="XM_066947607.1"/>
</dbReference>
<comment type="caution">
    <text evidence="4">The sequence shown here is derived from an EMBL/GenBank/DDBJ whole genome shotgun (WGS) entry which is preliminary data.</text>
</comment>
<keyword evidence="5" id="KW-1185">Reference proteome</keyword>
<evidence type="ECO:0000259" key="3">
    <source>
        <dbReference type="Pfam" id="PF12051"/>
    </source>
</evidence>
<dbReference type="Proteomes" id="UP001388673">
    <property type="component" value="Unassembled WGS sequence"/>
</dbReference>
<name>A0AAW0YVG3_9TREE</name>
<keyword evidence="2" id="KW-1133">Transmembrane helix</keyword>
<feature type="region of interest" description="Disordered" evidence="1">
    <location>
        <begin position="455"/>
        <end position="479"/>
    </location>
</feature>
<dbReference type="PANTHER" id="PTHR34814:SF1">
    <property type="entry name" value="NITROSOGUANIDINE RESISTANCE PROTEIN SNG1"/>
    <property type="match status" value="1"/>
</dbReference>
<feature type="region of interest" description="Disordered" evidence="1">
    <location>
        <begin position="1"/>
        <end position="20"/>
    </location>
</feature>
<evidence type="ECO:0000313" key="4">
    <source>
        <dbReference type="EMBL" id="KAK8850590.1"/>
    </source>
</evidence>
<evidence type="ECO:0000256" key="2">
    <source>
        <dbReference type="SAM" id="Phobius"/>
    </source>
</evidence>
<organism evidence="4 5">
    <name type="scientific">Kwoniella newhampshirensis</name>
    <dbReference type="NCBI Taxonomy" id="1651941"/>
    <lineage>
        <taxon>Eukaryota</taxon>
        <taxon>Fungi</taxon>
        <taxon>Dikarya</taxon>
        <taxon>Basidiomycota</taxon>
        <taxon>Agaricomycotina</taxon>
        <taxon>Tremellomycetes</taxon>
        <taxon>Tremellales</taxon>
        <taxon>Cryptococcaceae</taxon>
        <taxon>Kwoniella</taxon>
    </lineage>
</organism>
<feature type="transmembrane region" description="Helical" evidence="2">
    <location>
        <begin position="302"/>
        <end position="328"/>
    </location>
</feature>
<dbReference type="GO" id="GO:0016020">
    <property type="term" value="C:membrane"/>
    <property type="evidence" value="ECO:0007669"/>
    <property type="project" value="TreeGrafter"/>
</dbReference>
<proteinExistence type="predicted"/>
<feature type="domain" description="DUF3533" evidence="3">
    <location>
        <begin position="51"/>
        <end position="436"/>
    </location>
</feature>
<evidence type="ECO:0000256" key="1">
    <source>
        <dbReference type="SAM" id="MobiDB-lite"/>
    </source>
</evidence>
<evidence type="ECO:0000313" key="5">
    <source>
        <dbReference type="Proteomes" id="UP001388673"/>
    </source>
</evidence>
<dbReference type="GeneID" id="92181767"/>
<feature type="transmembrane region" description="Helical" evidence="2">
    <location>
        <begin position="429"/>
        <end position="446"/>
    </location>
</feature>
<dbReference type="EMBL" id="JBCAWK010000008">
    <property type="protein sequence ID" value="KAK8850590.1"/>
    <property type="molecule type" value="Genomic_DNA"/>
</dbReference>
<dbReference type="InterPro" id="IPR053001">
    <property type="entry name" value="MNNG_permease-like"/>
</dbReference>
<feature type="transmembrane region" description="Helical" evidence="2">
    <location>
        <begin position="340"/>
        <end position="358"/>
    </location>
</feature>
<feature type="transmembrane region" description="Helical" evidence="2">
    <location>
        <begin position="44"/>
        <end position="64"/>
    </location>
</feature>
<dbReference type="InterPro" id="IPR022703">
    <property type="entry name" value="DUF3533"/>
</dbReference>